<feature type="compositionally biased region" description="Low complexity" evidence="3">
    <location>
        <begin position="38"/>
        <end position="47"/>
    </location>
</feature>
<proteinExistence type="evidence at transcript level"/>
<organism evidence="4">
    <name type="scientific">Eimeria tenella</name>
    <name type="common">Coccidian parasite</name>
    <dbReference type="NCBI Taxonomy" id="5802"/>
    <lineage>
        <taxon>Eukaryota</taxon>
        <taxon>Sar</taxon>
        <taxon>Alveolata</taxon>
        <taxon>Apicomplexa</taxon>
        <taxon>Conoidasida</taxon>
        <taxon>Coccidia</taxon>
        <taxon>Eucoccidiorida</taxon>
        <taxon>Eimeriorina</taxon>
        <taxon>Eimeriidae</taxon>
        <taxon>Eimeria</taxon>
    </lineage>
</organism>
<feature type="compositionally biased region" description="Low complexity" evidence="3">
    <location>
        <begin position="354"/>
        <end position="368"/>
    </location>
</feature>
<dbReference type="GO" id="GO:0042274">
    <property type="term" value="P:ribosomal small subunit biogenesis"/>
    <property type="evidence" value="ECO:0007669"/>
    <property type="project" value="InterPro"/>
</dbReference>
<feature type="region of interest" description="Disordered" evidence="3">
    <location>
        <begin position="1"/>
        <end position="87"/>
    </location>
</feature>
<feature type="region of interest" description="Disordered" evidence="3">
    <location>
        <begin position="239"/>
        <end position="296"/>
    </location>
</feature>
<name>H9B9G9_EIMTE</name>
<dbReference type="PANTHER" id="PTHR21531:SF0">
    <property type="entry name" value="PROTEIN LTV1 HOMOLOG"/>
    <property type="match status" value="1"/>
</dbReference>
<evidence type="ECO:0000256" key="2">
    <source>
        <dbReference type="SAM" id="Coils"/>
    </source>
</evidence>
<sequence>MSKKGTYTTEGPPAEAPESNASGAVTAKDSGDPTTATVQKQQQQQQGKGRKVRFQKNNPNNFTFKLLPLSQQQLRQGPAAADEAKSVRMQLQRVIPPNARSKPQQPLPEYLQKQIDQQEFGTETVAPQRRLIEPDLSGDCYFPQDGYDYSQHLATLGGGTLLPHPEGEKTIAEEEKAAEANMRRDKEASQVLAALEACDAYEEIADDFVAAAATDSDGRQWVPDEKELLWGSRPPLLPPTISDRLFGEPEERDSENLGTQELTYDYPEEEIDTPDRDKRAYEASADDTQAQRLEQLLEEYRDECIGELDPDEVDESDSFSAYEECFDSFLKSQERTPALDVSKRGEHPQRRRGSSSSSSSRSSADSSSNIKREDDDFRLCDIDDELRDKTLALARLQEEEEERAPTVHVEPLLPARARPSWDGETIISARSGVSVQPRSIIVGSSRTTKLSLTPYLALGGGPLGVKGPQGPRRAQLPPTLEETGTAVELPEVSTYRPRGETTEERKARKTAVKEAQRLLRANKKANKQLLREETKNAQARQARISAFDIRPGVRYFKL</sequence>
<dbReference type="VEuPathDB" id="ToxoDB:ETH2_1473000"/>
<dbReference type="EMBL" id="JN987406">
    <property type="protein sequence ID" value="AET50629.1"/>
    <property type="molecule type" value="mRNA"/>
</dbReference>
<evidence type="ECO:0008006" key="5">
    <source>
        <dbReference type="Google" id="ProtNLM"/>
    </source>
</evidence>
<reference evidence="4" key="1">
    <citation type="journal article" date="2012" name="BMC Genomics">
        <title>Characterisation of full-length cDNA sequences provides insights into the Eimeria tenella transcriptome.</title>
        <authorList>
            <person name="Amiruddin N."/>
            <person name="Lee X.W."/>
            <person name="Blake D.P."/>
            <person name="Suzuki Y."/>
            <person name="Tay Y.L."/>
            <person name="Lim L.S."/>
            <person name="Tomley F.M."/>
            <person name="Watanabe J."/>
            <person name="Sugimoto C."/>
            <person name="Wan K.L."/>
        </authorList>
    </citation>
    <scope>NUCLEOTIDE SEQUENCE</scope>
    <source>
        <strain evidence="4">Houghton</strain>
    </source>
</reference>
<dbReference type="InterPro" id="IPR007307">
    <property type="entry name" value="Ltv1"/>
</dbReference>
<dbReference type="AlphaFoldDB" id="H9B9G9"/>
<dbReference type="GO" id="GO:0030688">
    <property type="term" value="C:preribosome, small subunit precursor"/>
    <property type="evidence" value="ECO:0007669"/>
    <property type="project" value="TreeGrafter"/>
</dbReference>
<dbReference type="PANTHER" id="PTHR21531">
    <property type="entry name" value="LOW-TEMPERATURE VIABILITY PROTEIN LTV1-RELATED"/>
    <property type="match status" value="1"/>
</dbReference>
<protein>
    <recommendedName>
        <fullName evidence="5">Protein LTV1 homolog</fullName>
    </recommendedName>
</protein>
<dbReference type="GO" id="GO:0000056">
    <property type="term" value="P:ribosomal small subunit export from nucleus"/>
    <property type="evidence" value="ECO:0007669"/>
    <property type="project" value="TreeGrafter"/>
</dbReference>
<feature type="compositionally biased region" description="Polar residues" evidence="3">
    <location>
        <begin position="57"/>
        <end position="75"/>
    </location>
</feature>
<feature type="coiled-coil region" evidence="2">
    <location>
        <begin position="508"/>
        <end position="542"/>
    </location>
</feature>
<keyword evidence="2" id="KW-0175">Coiled coil</keyword>
<evidence type="ECO:0000256" key="3">
    <source>
        <dbReference type="SAM" id="MobiDB-lite"/>
    </source>
</evidence>
<comment type="similarity">
    <text evidence="1">Belongs to the LTV1 family.</text>
</comment>
<dbReference type="VEuPathDB" id="ToxoDB:ETH_00018280"/>
<evidence type="ECO:0000313" key="4">
    <source>
        <dbReference type="EMBL" id="AET50629.1"/>
    </source>
</evidence>
<feature type="region of interest" description="Disordered" evidence="3">
    <location>
        <begin position="336"/>
        <end position="372"/>
    </location>
</feature>
<dbReference type="GO" id="GO:0005829">
    <property type="term" value="C:cytosol"/>
    <property type="evidence" value="ECO:0007669"/>
    <property type="project" value="TreeGrafter"/>
</dbReference>
<dbReference type="GO" id="GO:0005634">
    <property type="term" value="C:nucleus"/>
    <property type="evidence" value="ECO:0007669"/>
    <property type="project" value="TreeGrafter"/>
</dbReference>
<evidence type="ECO:0000256" key="1">
    <source>
        <dbReference type="ARBA" id="ARBA00009078"/>
    </source>
</evidence>
<accession>H9B9G9</accession>